<dbReference type="PANTHER" id="PTHR43544">
    <property type="entry name" value="SHORT-CHAIN DEHYDROGENASE/REDUCTASE"/>
    <property type="match status" value="1"/>
</dbReference>
<keyword evidence="4" id="KW-1185">Reference proteome</keyword>
<organism evidence="3 4">
    <name type="scientific">Lophiostoma macrostomum CBS 122681</name>
    <dbReference type="NCBI Taxonomy" id="1314788"/>
    <lineage>
        <taxon>Eukaryota</taxon>
        <taxon>Fungi</taxon>
        <taxon>Dikarya</taxon>
        <taxon>Ascomycota</taxon>
        <taxon>Pezizomycotina</taxon>
        <taxon>Dothideomycetes</taxon>
        <taxon>Pleosporomycetidae</taxon>
        <taxon>Pleosporales</taxon>
        <taxon>Lophiostomataceae</taxon>
        <taxon>Lophiostoma</taxon>
    </lineage>
</organism>
<protein>
    <submittedName>
        <fullName evidence="3">Putative short-chain dehydrogenase</fullName>
    </submittedName>
</protein>
<sequence length="251" mass="27048">MSAPGKILVLITGANSGIGLELTRQLMAKGTYHVFLCSRTPEKGAAALKGLQAANLSGTAEAITLDVTDDATINAAFQSIQQSHGRLDILVNNAAVAIVPGENSVRERMQKAFDTNATGPAVITQTFGPLLHKSQTTPRIINVSSGIGSIQRRFNKESPFYRYYDLEYRASKCALSMVTANQYAQYADSELGAKVFAYDPGFTVSNLGPQNNKSSGARDVSESVRPLVDVLEGKRDGENGKFLHNTGVYEW</sequence>
<dbReference type="InterPro" id="IPR051468">
    <property type="entry name" value="Fungal_SecMetab_SDRs"/>
</dbReference>
<dbReference type="GO" id="GO:0019748">
    <property type="term" value="P:secondary metabolic process"/>
    <property type="evidence" value="ECO:0007669"/>
    <property type="project" value="TreeGrafter"/>
</dbReference>
<dbReference type="Pfam" id="PF00106">
    <property type="entry name" value="adh_short"/>
    <property type="match status" value="1"/>
</dbReference>
<dbReference type="Proteomes" id="UP000799324">
    <property type="component" value="Unassembled WGS sequence"/>
</dbReference>
<dbReference type="GO" id="GO:0005737">
    <property type="term" value="C:cytoplasm"/>
    <property type="evidence" value="ECO:0007669"/>
    <property type="project" value="TreeGrafter"/>
</dbReference>
<dbReference type="SUPFAM" id="SSF51735">
    <property type="entry name" value="NAD(P)-binding Rossmann-fold domains"/>
    <property type="match status" value="1"/>
</dbReference>
<dbReference type="PRINTS" id="PR00081">
    <property type="entry name" value="GDHRDH"/>
</dbReference>
<dbReference type="InterPro" id="IPR036291">
    <property type="entry name" value="NAD(P)-bd_dom_sf"/>
</dbReference>
<dbReference type="InterPro" id="IPR002347">
    <property type="entry name" value="SDR_fam"/>
</dbReference>
<gene>
    <name evidence="3" type="ORF">K491DRAFT_691357</name>
</gene>
<evidence type="ECO:0000256" key="2">
    <source>
        <dbReference type="RuleBase" id="RU000363"/>
    </source>
</evidence>
<name>A0A6A6TDT1_9PLEO</name>
<evidence type="ECO:0000256" key="1">
    <source>
        <dbReference type="ARBA" id="ARBA00006484"/>
    </source>
</evidence>
<accession>A0A6A6TDT1</accession>
<evidence type="ECO:0000313" key="4">
    <source>
        <dbReference type="Proteomes" id="UP000799324"/>
    </source>
</evidence>
<evidence type="ECO:0000313" key="3">
    <source>
        <dbReference type="EMBL" id="KAF2657158.1"/>
    </source>
</evidence>
<dbReference type="Gene3D" id="3.40.50.720">
    <property type="entry name" value="NAD(P)-binding Rossmann-like Domain"/>
    <property type="match status" value="1"/>
</dbReference>
<dbReference type="EMBL" id="MU004328">
    <property type="protein sequence ID" value="KAF2657158.1"/>
    <property type="molecule type" value="Genomic_DNA"/>
</dbReference>
<reference evidence="3" key="1">
    <citation type="journal article" date="2020" name="Stud. Mycol.">
        <title>101 Dothideomycetes genomes: a test case for predicting lifestyles and emergence of pathogens.</title>
        <authorList>
            <person name="Haridas S."/>
            <person name="Albert R."/>
            <person name="Binder M."/>
            <person name="Bloem J."/>
            <person name="Labutti K."/>
            <person name="Salamov A."/>
            <person name="Andreopoulos B."/>
            <person name="Baker S."/>
            <person name="Barry K."/>
            <person name="Bills G."/>
            <person name="Bluhm B."/>
            <person name="Cannon C."/>
            <person name="Castanera R."/>
            <person name="Culley D."/>
            <person name="Daum C."/>
            <person name="Ezra D."/>
            <person name="Gonzalez J."/>
            <person name="Henrissat B."/>
            <person name="Kuo A."/>
            <person name="Liang C."/>
            <person name="Lipzen A."/>
            <person name="Lutzoni F."/>
            <person name="Magnuson J."/>
            <person name="Mondo S."/>
            <person name="Nolan M."/>
            <person name="Ohm R."/>
            <person name="Pangilinan J."/>
            <person name="Park H.-J."/>
            <person name="Ramirez L."/>
            <person name="Alfaro M."/>
            <person name="Sun H."/>
            <person name="Tritt A."/>
            <person name="Yoshinaga Y."/>
            <person name="Zwiers L.-H."/>
            <person name="Turgeon B."/>
            <person name="Goodwin S."/>
            <person name="Spatafora J."/>
            <person name="Crous P."/>
            <person name="Grigoriev I."/>
        </authorList>
    </citation>
    <scope>NUCLEOTIDE SEQUENCE</scope>
    <source>
        <strain evidence="3">CBS 122681</strain>
    </source>
</reference>
<dbReference type="PRINTS" id="PR00080">
    <property type="entry name" value="SDRFAMILY"/>
</dbReference>
<dbReference type="GO" id="GO:0016491">
    <property type="term" value="F:oxidoreductase activity"/>
    <property type="evidence" value="ECO:0007669"/>
    <property type="project" value="TreeGrafter"/>
</dbReference>
<comment type="similarity">
    <text evidence="1 2">Belongs to the short-chain dehydrogenases/reductases (SDR) family.</text>
</comment>
<dbReference type="OrthoDB" id="1933717at2759"/>
<dbReference type="AlphaFoldDB" id="A0A6A6TDT1"/>
<dbReference type="PANTHER" id="PTHR43544:SF32">
    <property type="entry name" value="CHAIN DEHYDROGENASE, PUTATIVE (AFU_ORTHOLOGUE AFUA_5G01530)-RELATED"/>
    <property type="match status" value="1"/>
</dbReference>
<proteinExistence type="inferred from homology"/>